<dbReference type="CDD" id="cd03046">
    <property type="entry name" value="GST_N_GTT1_like"/>
    <property type="match status" value="1"/>
</dbReference>
<dbReference type="PANTHER" id="PTHR31758">
    <property type="entry name" value="BTB/POZ DOMAIN-CONTAINING PROTEIN YLR108C"/>
    <property type="match status" value="1"/>
</dbReference>
<evidence type="ECO:0000259" key="8">
    <source>
        <dbReference type="PROSITE" id="PS50405"/>
    </source>
</evidence>
<evidence type="ECO:0000256" key="3">
    <source>
        <dbReference type="ARBA" id="ARBA00022833"/>
    </source>
</evidence>
<dbReference type="Pfam" id="PF14497">
    <property type="entry name" value="GST_C_3"/>
    <property type="match status" value="1"/>
</dbReference>
<feature type="compositionally biased region" description="Pro residues" evidence="5">
    <location>
        <begin position="812"/>
        <end position="822"/>
    </location>
</feature>
<dbReference type="Gene3D" id="3.40.30.10">
    <property type="entry name" value="Glutaredoxin"/>
    <property type="match status" value="1"/>
</dbReference>
<feature type="compositionally biased region" description="Low complexity" evidence="5">
    <location>
        <begin position="795"/>
        <end position="811"/>
    </location>
</feature>
<accession>A0A178F8M9</accession>
<dbReference type="InterPro" id="IPR011333">
    <property type="entry name" value="SKP1/BTB/POZ_sf"/>
</dbReference>
<dbReference type="Gene3D" id="3.30.710.10">
    <property type="entry name" value="Potassium Channel Kv1.1, Chain A"/>
    <property type="match status" value="2"/>
</dbReference>
<sequence length="1064" mass="118718">MVQERKDVKITLYWLEQSRAQRILWLLEELKLPYELQRFKRDKGLLADPALQKIHPLGRSPVISVEVPGQEKLVLAESGLIVEYLTEHFGPSLIPRRYREGCEGSVAGETDAWLRNKYFIHYSEGSLMPVFLVQLIIDRIRNAPVPFFIKPLTRGIAGKVDDAYLRHNIKLHLGFLEDQVKSAPQGGPYLCGPDLTGADIMMSYLLEIATASKAITADSHPALVAYLDRLRQREAYRRANDLIVELEGSCDFVPPSASTATTTATRPADDELDRLHVDRRAAEQLESNPDGNVRTLYIDRDPETFHEILRHLQGYYVRPKDGAHFVKLFADAQFYSPQLFECEIFIQIGDRHFQIPRDIFSSPGDSPNFFSLGFAVFFASPTAVFPGLEREGLLRPPSITPPIVSSRSGDVFAELLHLLRGYPVHIRDEEHRACLLRDCRYYHLRGLEQKLIPHDISYNLERRQFEITVRLEDVRPSGITFVPDGEGSSNPNANSTITGGWVHYARPFVDEDHRELIIEIGGGNTLVDLATMRAELHGLAKARVTSLCQVIANKMNLPANTPLSLMVTPGNSSSSSSSSNNNTALTGDRIKIHIDSSTDITLDGEPFSPSHNYDTTSNGSNNGTFQPADVPAGYSPLEGNAPPPLTPSGLYPRLQTPSAAAVQPNQQLPRKRRRVDGSERSRQWVVDRGQWRLRVHPSANASTGTSQMEVVFVAVKLEAHSSQRARNARRCWYNDRTSDGEAKQQPDEEKRPTQEEEEKDITQHPDSKQMSREQPSMQVSAANASASRHAPDGQPSPANSASATPTNNSPSSPGPMNAPPQLPHQLPHQPLQGQSRQLRPLKTPLYVPAALRRTERPPKPSPLTPPRSVHGSVDGQDGQDGSITPTENLSRRSTVDSTRSSVSRLAQDEWLRDQNLGEVTGSPTREHWKADSASPSCDSPVCKSFFGIFVRRHHCRHCGHVFCSSHTPYTIPLDQNARFHPDGIPSRSCDLCWAAYRRWEQARADQLNQIQHNLLANLNAPERSRGWAIEADRLSIADPGADSDENQDGMIATSVPRDWSWSTF</sequence>
<reference evidence="9 10" key="1">
    <citation type="submission" date="2016-05" db="EMBL/GenBank/DDBJ databases">
        <title>Genome sequencing of Trichophyton rubrum CMCC(F)T1i isolated from hair.</title>
        <authorList>
            <person name="Zhan P."/>
            <person name="Tao Y."/>
            <person name="Liu W."/>
        </authorList>
    </citation>
    <scope>NUCLEOTIDE SEQUENCE [LARGE SCALE GENOMIC DNA]</scope>
    <source>
        <strain evidence="10">CMCC(F)T1i</strain>
    </source>
</reference>
<dbReference type="GO" id="GO:0008270">
    <property type="term" value="F:zinc ion binding"/>
    <property type="evidence" value="ECO:0007669"/>
    <property type="project" value="UniProtKB-KW"/>
</dbReference>
<feature type="compositionally biased region" description="Low complexity" evidence="5">
    <location>
        <begin position="823"/>
        <end position="834"/>
    </location>
</feature>
<feature type="compositionally biased region" description="Polar residues" evidence="5">
    <location>
        <begin position="655"/>
        <end position="668"/>
    </location>
</feature>
<dbReference type="PANTHER" id="PTHR31758:SF2">
    <property type="entry name" value="BTB_POZ DOMAIN-CONTAINING PROTEIN YLR108C"/>
    <property type="match status" value="1"/>
</dbReference>
<dbReference type="CDD" id="cd15760">
    <property type="entry name" value="FYVE_scVPS27p_like"/>
    <property type="match status" value="1"/>
</dbReference>
<feature type="compositionally biased region" description="Low complexity" evidence="5">
    <location>
        <begin position="571"/>
        <end position="582"/>
    </location>
</feature>
<feature type="compositionally biased region" description="Polar residues" evidence="5">
    <location>
        <begin position="772"/>
        <end position="786"/>
    </location>
</feature>
<evidence type="ECO:0000313" key="9">
    <source>
        <dbReference type="EMBL" id="OAL68325.1"/>
    </source>
</evidence>
<feature type="region of interest" description="Disordered" evidence="5">
    <location>
        <begin position="721"/>
        <end position="934"/>
    </location>
</feature>
<dbReference type="PROSITE" id="PS50178">
    <property type="entry name" value="ZF_FYVE"/>
    <property type="match status" value="1"/>
</dbReference>
<dbReference type="SUPFAM" id="SSF54695">
    <property type="entry name" value="POZ domain"/>
    <property type="match status" value="2"/>
</dbReference>
<keyword evidence="1" id="KW-0479">Metal-binding</keyword>
<dbReference type="AlphaFoldDB" id="A0A178F8M9"/>
<dbReference type="InterPro" id="IPR017455">
    <property type="entry name" value="Znf_FYVE-rel"/>
</dbReference>
<dbReference type="InterPro" id="IPR011011">
    <property type="entry name" value="Znf_FYVE_PHD"/>
</dbReference>
<dbReference type="InterPro" id="IPR040079">
    <property type="entry name" value="Glutathione_S-Trfase"/>
</dbReference>
<evidence type="ECO:0000259" key="7">
    <source>
        <dbReference type="PROSITE" id="PS50404"/>
    </source>
</evidence>
<feature type="compositionally biased region" description="Basic and acidic residues" evidence="5">
    <location>
        <begin position="732"/>
        <end position="771"/>
    </location>
</feature>
<dbReference type="VEuPathDB" id="FungiDB:TERG_08210"/>
<dbReference type="Gene3D" id="3.30.40.10">
    <property type="entry name" value="Zinc/RING finger domain, C3HC4 (zinc finger)"/>
    <property type="match status" value="1"/>
</dbReference>
<feature type="domain" description="FYVE-type" evidence="6">
    <location>
        <begin position="942"/>
        <end position="997"/>
    </location>
</feature>
<dbReference type="InterPro" id="IPR036249">
    <property type="entry name" value="Thioredoxin-like_sf"/>
</dbReference>
<feature type="compositionally biased region" description="Low complexity" evidence="5">
    <location>
        <begin position="895"/>
        <end position="904"/>
    </location>
</feature>
<dbReference type="PROSITE" id="PS50405">
    <property type="entry name" value="GST_CTER"/>
    <property type="match status" value="1"/>
</dbReference>
<proteinExistence type="predicted"/>
<protein>
    <recommendedName>
        <fullName evidence="11">FYVE-type domain-containing protein</fullName>
    </recommendedName>
</protein>
<dbReference type="SFLD" id="SFLDG00358">
    <property type="entry name" value="Main_(cytGST)"/>
    <property type="match status" value="1"/>
</dbReference>
<dbReference type="VEuPathDB" id="FungiDB:TERG_08208"/>
<dbReference type="Pfam" id="PF01363">
    <property type="entry name" value="FYVE"/>
    <property type="match status" value="1"/>
</dbReference>
<dbReference type="SUPFAM" id="SSF57903">
    <property type="entry name" value="FYVE/PHD zinc finger"/>
    <property type="match status" value="1"/>
</dbReference>
<dbReference type="Pfam" id="PF02798">
    <property type="entry name" value="GST_N"/>
    <property type="match status" value="1"/>
</dbReference>
<dbReference type="SMART" id="SM00064">
    <property type="entry name" value="FYVE"/>
    <property type="match status" value="1"/>
</dbReference>
<feature type="domain" description="GST C-terminal" evidence="8">
    <location>
        <begin position="122"/>
        <end position="256"/>
    </location>
</feature>
<evidence type="ECO:0008006" key="11">
    <source>
        <dbReference type="Google" id="ProtNLM"/>
    </source>
</evidence>
<dbReference type="PROSITE" id="PS50404">
    <property type="entry name" value="GST_NTER"/>
    <property type="match status" value="1"/>
</dbReference>
<dbReference type="SFLD" id="SFLDS00019">
    <property type="entry name" value="Glutathione_Transferase_(cytos"/>
    <property type="match status" value="1"/>
</dbReference>
<dbReference type="Gene3D" id="1.20.1050.10">
    <property type="match status" value="1"/>
</dbReference>
<evidence type="ECO:0000256" key="1">
    <source>
        <dbReference type="ARBA" id="ARBA00022723"/>
    </source>
</evidence>
<dbReference type="InterPro" id="IPR013083">
    <property type="entry name" value="Znf_RING/FYVE/PHD"/>
</dbReference>
<name>A0A178F8M9_TRIRU</name>
<dbReference type="CDD" id="cd03189">
    <property type="entry name" value="GST_C_GTT1_like"/>
    <property type="match status" value="1"/>
</dbReference>
<evidence type="ECO:0000256" key="2">
    <source>
        <dbReference type="ARBA" id="ARBA00022771"/>
    </source>
</evidence>
<dbReference type="SUPFAM" id="SSF47616">
    <property type="entry name" value="GST C-terminal domain-like"/>
    <property type="match status" value="1"/>
</dbReference>
<comment type="caution">
    <text evidence="9">The sequence shown here is derived from an EMBL/GenBank/DDBJ whole genome shotgun (WGS) entry which is preliminary data.</text>
</comment>
<dbReference type="Proteomes" id="UP000243015">
    <property type="component" value="Unassembled WGS sequence"/>
</dbReference>
<evidence type="ECO:0000256" key="4">
    <source>
        <dbReference type="PROSITE-ProRule" id="PRU00091"/>
    </source>
</evidence>
<keyword evidence="3" id="KW-0862">Zinc</keyword>
<evidence type="ECO:0000259" key="6">
    <source>
        <dbReference type="PROSITE" id="PS50178"/>
    </source>
</evidence>
<dbReference type="EMBL" id="LHPM01000007">
    <property type="protein sequence ID" value="OAL68325.1"/>
    <property type="molecule type" value="Genomic_DNA"/>
</dbReference>
<dbReference type="InterPro" id="IPR004045">
    <property type="entry name" value="Glutathione_S-Trfase_N"/>
</dbReference>
<feature type="compositionally biased region" description="Polar residues" evidence="5">
    <location>
        <begin position="609"/>
        <end position="625"/>
    </location>
</feature>
<evidence type="ECO:0000313" key="10">
    <source>
        <dbReference type="Proteomes" id="UP000243015"/>
    </source>
</evidence>
<evidence type="ECO:0000256" key="5">
    <source>
        <dbReference type="SAM" id="MobiDB-lite"/>
    </source>
</evidence>
<dbReference type="InterPro" id="IPR004046">
    <property type="entry name" value="GST_C"/>
</dbReference>
<feature type="region of interest" description="Disordered" evidence="5">
    <location>
        <begin position="566"/>
        <end position="588"/>
    </location>
</feature>
<gene>
    <name evidence="9" type="ORF">A7C99_0265</name>
</gene>
<keyword evidence="2 4" id="KW-0863">Zinc-finger</keyword>
<dbReference type="VEuPathDB" id="FungiDB:TERG_08209"/>
<feature type="domain" description="GST N-terminal" evidence="7">
    <location>
        <begin position="7"/>
        <end position="93"/>
    </location>
</feature>
<dbReference type="InterPro" id="IPR000306">
    <property type="entry name" value="Znf_FYVE"/>
</dbReference>
<feature type="region of interest" description="Disordered" evidence="5">
    <location>
        <begin position="600"/>
        <end position="682"/>
    </location>
</feature>
<dbReference type="InterPro" id="IPR010987">
    <property type="entry name" value="Glutathione-S-Trfase_C-like"/>
</dbReference>
<dbReference type="InterPro" id="IPR036282">
    <property type="entry name" value="Glutathione-S-Trfase_C_sf"/>
</dbReference>
<dbReference type="SUPFAM" id="SSF52833">
    <property type="entry name" value="Thioredoxin-like"/>
    <property type="match status" value="1"/>
</dbReference>
<organism evidence="9 10">
    <name type="scientific">Trichophyton rubrum</name>
    <name type="common">Athlete's foot fungus</name>
    <name type="synonym">Epidermophyton rubrum</name>
    <dbReference type="NCBI Taxonomy" id="5551"/>
    <lineage>
        <taxon>Eukaryota</taxon>
        <taxon>Fungi</taxon>
        <taxon>Dikarya</taxon>
        <taxon>Ascomycota</taxon>
        <taxon>Pezizomycotina</taxon>
        <taxon>Eurotiomycetes</taxon>
        <taxon>Eurotiomycetidae</taxon>
        <taxon>Onygenales</taxon>
        <taxon>Arthrodermataceae</taxon>
        <taxon>Trichophyton</taxon>
    </lineage>
</organism>